<evidence type="ECO:0000256" key="1">
    <source>
        <dbReference type="SAM" id="MobiDB-lite"/>
    </source>
</evidence>
<keyword evidence="2" id="KW-0812">Transmembrane</keyword>
<accession>A0A150Q1R7</accession>
<feature type="signal peptide" evidence="3">
    <location>
        <begin position="1"/>
        <end position="32"/>
    </location>
</feature>
<dbReference type="OrthoDB" id="5512497at2"/>
<dbReference type="Proteomes" id="UP000075260">
    <property type="component" value="Unassembled WGS sequence"/>
</dbReference>
<organism evidence="4 5">
    <name type="scientific">Sorangium cellulosum</name>
    <name type="common">Polyangium cellulosum</name>
    <dbReference type="NCBI Taxonomy" id="56"/>
    <lineage>
        <taxon>Bacteria</taxon>
        <taxon>Pseudomonadati</taxon>
        <taxon>Myxococcota</taxon>
        <taxon>Polyangia</taxon>
        <taxon>Polyangiales</taxon>
        <taxon>Polyangiaceae</taxon>
        <taxon>Sorangium</taxon>
    </lineage>
</organism>
<evidence type="ECO:0008006" key="6">
    <source>
        <dbReference type="Google" id="ProtNLM"/>
    </source>
</evidence>
<dbReference type="EMBL" id="JEMA01001159">
    <property type="protein sequence ID" value="KYF61706.1"/>
    <property type="molecule type" value="Genomic_DNA"/>
</dbReference>
<feature type="chain" id="PRO_5007566436" description="Secreted protein" evidence="3">
    <location>
        <begin position="33"/>
        <end position="376"/>
    </location>
</feature>
<gene>
    <name evidence="4" type="ORF">BE15_21005</name>
</gene>
<feature type="compositionally biased region" description="Gly residues" evidence="1">
    <location>
        <begin position="229"/>
        <end position="246"/>
    </location>
</feature>
<name>A0A150Q1R7_SORCE</name>
<reference evidence="4 5" key="1">
    <citation type="submission" date="2014-02" db="EMBL/GenBank/DDBJ databases">
        <title>The small core and large imbalanced accessory genome model reveals a collaborative survival strategy of Sorangium cellulosum strains in nature.</title>
        <authorList>
            <person name="Han K."/>
            <person name="Peng R."/>
            <person name="Blom J."/>
            <person name="Li Y.-Z."/>
        </authorList>
    </citation>
    <scope>NUCLEOTIDE SEQUENCE [LARGE SCALE GENOMIC DNA]</scope>
    <source>
        <strain evidence="4 5">So0008-312</strain>
    </source>
</reference>
<dbReference type="Gene3D" id="2.60.40.10">
    <property type="entry name" value="Immunoglobulins"/>
    <property type="match status" value="1"/>
</dbReference>
<protein>
    <recommendedName>
        <fullName evidence="6">Secreted protein</fullName>
    </recommendedName>
</protein>
<sequence length="376" mass="39320">MDTTRFLVRLRPRGRRLLPRLCAAAFAVAALAGGARQAAATVTISKDVERTKTERQDAEFPLWISRQDCIEDNDLAFTLTLQGFSTNDTLAVWVSESLDCTLYSNRDTGTRCREVLSVSNLDDTMPITLPVKQIAAALGAEGCDSTRTSTGAVPVTIYFMRLQSLDADATDVAKWEQTKMDLQGPKPPTGIEARAGDGRLLVDFTQNEDEDVLGYYFYCDEGGQSSAGAGDGGGSGGQGTAGGPGSSGCQSSLLVPGEIPDVGDQCGKVGKANRGAAEGLTNGSSYVVGVAAYDAVGNAGPLSALACGTPIEVDGFFERYRDAGGQAGGGFCSVEGPVGAGRWVSWPLGAVAAGAALGLWRRSRRRRARPVTQESA</sequence>
<evidence type="ECO:0000256" key="3">
    <source>
        <dbReference type="SAM" id="SignalP"/>
    </source>
</evidence>
<comment type="caution">
    <text evidence="4">The sequence shown here is derived from an EMBL/GenBank/DDBJ whole genome shotgun (WGS) entry which is preliminary data.</text>
</comment>
<keyword evidence="2" id="KW-0472">Membrane</keyword>
<dbReference type="InterPro" id="IPR013783">
    <property type="entry name" value="Ig-like_fold"/>
</dbReference>
<dbReference type="RefSeq" id="WP_061612946.1">
    <property type="nucleotide sequence ID" value="NZ_JEMA01001159.1"/>
</dbReference>
<evidence type="ECO:0000313" key="5">
    <source>
        <dbReference type="Proteomes" id="UP000075260"/>
    </source>
</evidence>
<keyword evidence="3" id="KW-0732">Signal</keyword>
<feature type="region of interest" description="Disordered" evidence="1">
    <location>
        <begin position="228"/>
        <end position="253"/>
    </location>
</feature>
<evidence type="ECO:0000256" key="2">
    <source>
        <dbReference type="SAM" id="Phobius"/>
    </source>
</evidence>
<proteinExistence type="predicted"/>
<keyword evidence="2" id="KW-1133">Transmembrane helix</keyword>
<feature type="transmembrane region" description="Helical" evidence="2">
    <location>
        <begin position="343"/>
        <end position="360"/>
    </location>
</feature>
<dbReference type="AlphaFoldDB" id="A0A150Q1R7"/>
<evidence type="ECO:0000313" key="4">
    <source>
        <dbReference type="EMBL" id="KYF61706.1"/>
    </source>
</evidence>